<organism evidence="4 5">
    <name type="scientific">Helobdella robusta</name>
    <name type="common">Californian leech</name>
    <dbReference type="NCBI Taxonomy" id="6412"/>
    <lineage>
        <taxon>Eukaryota</taxon>
        <taxon>Metazoa</taxon>
        <taxon>Spiralia</taxon>
        <taxon>Lophotrochozoa</taxon>
        <taxon>Annelida</taxon>
        <taxon>Clitellata</taxon>
        <taxon>Hirudinea</taxon>
        <taxon>Rhynchobdellida</taxon>
        <taxon>Glossiphoniidae</taxon>
        <taxon>Helobdella</taxon>
    </lineage>
</organism>
<dbReference type="PANTHER" id="PTHR20967">
    <property type="entry name" value="PROHORMONE-4"/>
    <property type="match status" value="1"/>
</dbReference>
<dbReference type="Proteomes" id="UP000015101">
    <property type="component" value="Unassembled WGS sequence"/>
</dbReference>
<feature type="disulfide bond" evidence="2">
    <location>
        <begin position="91"/>
        <end position="106"/>
    </location>
</feature>
<dbReference type="OMA" id="ERSCASQ"/>
<dbReference type="AlphaFoldDB" id="T1FWW9"/>
<dbReference type="InterPro" id="IPR023415">
    <property type="entry name" value="LDLR_class-A_CS"/>
</dbReference>
<dbReference type="PROSITE" id="PS50068">
    <property type="entry name" value="LDLRA_2"/>
    <property type="match status" value="2"/>
</dbReference>
<evidence type="ECO:0000313" key="4">
    <source>
        <dbReference type="EnsemblMetazoa" id="HelroP62198"/>
    </source>
</evidence>
<dbReference type="GeneID" id="20213317"/>
<keyword evidence="5" id="KW-1185">Reference proteome</keyword>
<dbReference type="HOGENOM" id="CLU_2075666_0_0_1"/>
<accession>T1FWW9</accession>
<dbReference type="InParanoid" id="T1FWW9"/>
<dbReference type="CDD" id="cd00112">
    <property type="entry name" value="LDLa"/>
    <property type="match status" value="1"/>
</dbReference>
<reference evidence="5" key="1">
    <citation type="submission" date="2012-12" db="EMBL/GenBank/DDBJ databases">
        <authorList>
            <person name="Hellsten U."/>
            <person name="Grimwood J."/>
            <person name="Chapman J.A."/>
            <person name="Shapiro H."/>
            <person name="Aerts A."/>
            <person name="Otillar R.P."/>
            <person name="Terry A.Y."/>
            <person name="Boore J.L."/>
            <person name="Simakov O."/>
            <person name="Marletaz F."/>
            <person name="Cho S.-J."/>
            <person name="Edsinger-Gonzales E."/>
            <person name="Havlak P."/>
            <person name="Kuo D.-H."/>
            <person name="Larsson T."/>
            <person name="Lv J."/>
            <person name="Arendt D."/>
            <person name="Savage R."/>
            <person name="Osoegawa K."/>
            <person name="de Jong P."/>
            <person name="Lindberg D.R."/>
            <person name="Seaver E.C."/>
            <person name="Weisblat D.A."/>
            <person name="Putnam N.H."/>
            <person name="Grigoriev I.V."/>
            <person name="Rokhsar D.S."/>
        </authorList>
    </citation>
    <scope>NUCLEOTIDE SEQUENCE</scope>
</reference>
<dbReference type="OrthoDB" id="6230415at2759"/>
<dbReference type="eggNOG" id="KOG1215">
    <property type="taxonomic scope" value="Eukaryota"/>
</dbReference>
<evidence type="ECO:0000313" key="3">
    <source>
        <dbReference type="EMBL" id="ESO12228.1"/>
    </source>
</evidence>
<dbReference type="EMBL" id="KB095811">
    <property type="protein sequence ID" value="ESO12228.1"/>
    <property type="molecule type" value="Genomic_DNA"/>
</dbReference>
<comment type="caution">
    <text evidence="2">Lacks conserved residue(s) required for the propagation of feature annotation.</text>
</comment>
<dbReference type="RefSeq" id="XP_009008948.1">
    <property type="nucleotide sequence ID" value="XM_009010700.1"/>
</dbReference>
<sequence length="118" mass="13437">MFRDDTLNYLLGCIAETTWKCPLGFWRCNDLECIRSEYICDGLVDCFDESDEASSLCNQSKSMLDRKNCIHFQTLFKCIDRSMCLSFKRLCNGVQDCVDGSDERSCASQFKSCFGAVS</sequence>
<dbReference type="Pfam" id="PF00057">
    <property type="entry name" value="Ldl_recept_a"/>
    <property type="match status" value="2"/>
</dbReference>
<evidence type="ECO:0000256" key="2">
    <source>
        <dbReference type="PROSITE-ProRule" id="PRU00124"/>
    </source>
</evidence>
<dbReference type="PROSITE" id="PS01209">
    <property type="entry name" value="LDLRA_1"/>
    <property type="match status" value="1"/>
</dbReference>
<dbReference type="InterPro" id="IPR053103">
    <property type="entry name" value="IDLSRF-like_peptide"/>
</dbReference>
<feature type="disulfide bond" evidence="2">
    <location>
        <begin position="21"/>
        <end position="33"/>
    </location>
</feature>
<protein>
    <submittedName>
        <fullName evidence="3 4">Uncharacterized protein</fullName>
    </submittedName>
</protein>
<dbReference type="SUPFAM" id="SSF57424">
    <property type="entry name" value="LDL receptor-like module"/>
    <property type="match status" value="2"/>
</dbReference>
<dbReference type="EnsemblMetazoa" id="HelroT62198">
    <property type="protein sequence ID" value="HelroP62198"/>
    <property type="gene ID" value="HelroG62198"/>
</dbReference>
<dbReference type="InterPro" id="IPR036055">
    <property type="entry name" value="LDL_receptor-like_sf"/>
</dbReference>
<name>T1FWW9_HELRO</name>
<dbReference type="PRINTS" id="PR00261">
    <property type="entry name" value="LDLRECEPTOR"/>
</dbReference>
<feature type="disulfide bond" evidence="2">
    <location>
        <begin position="28"/>
        <end position="46"/>
    </location>
</feature>
<evidence type="ECO:0000313" key="5">
    <source>
        <dbReference type="Proteomes" id="UP000015101"/>
    </source>
</evidence>
<dbReference type="SMART" id="SM00192">
    <property type="entry name" value="LDLa"/>
    <property type="match status" value="2"/>
</dbReference>
<dbReference type="InterPro" id="IPR002172">
    <property type="entry name" value="LDrepeatLR_classA_rpt"/>
</dbReference>
<dbReference type="KEGG" id="hro:HELRODRAFT_62198"/>
<keyword evidence="1 2" id="KW-1015">Disulfide bond</keyword>
<dbReference type="EMBL" id="AMQM01000103">
    <property type="status" value="NOT_ANNOTATED_CDS"/>
    <property type="molecule type" value="Genomic_DNA"/>
</dbReference>
<dbReference type="STRING" id="6412.T1FWW9"/>
<gene>
    <name evidence="4" type="primary">20213317</name>
    <name evidence="3" type="ORF">HELRODRAFT_62198</name>
</gene>
<reference evidence="4" key="3">
    <citation type="submission" date="2015-06" db="UniProtKB">
        <authorList>
            <consortium name="EnsemblMetazoa"/>
        </authorList>
    </citation>
    <scope>IDENTIFICATION</scope>
</reference>
<proteinExistence type="predicted"/>
<dbReference type="CTD" id="20213317"/>
<reference evidence="3 5" key="2">
    <citation type="journal article" date="2013" name="Nature">
        <title>Insights into bilaterian evolution from three spiralian genomes.</title>
        <authorList>
            <person name="Simakov O."/>
            <person name="Marletaz F."/>
            <person name="Cho S.J."/>
            <person name="Edsinger-Gonzales E."/>
            <person name="Havlak P."/>
            <person name="Hellsten U."/>
            <person name="Kuo D.H."/>
            <person name="Larsson T."/>
            <person name="Lv J."/>
            <person name="Arendt D."/>
            <person name="Savage R."/>
            <person name="Osoegawa K."/>
            <person name="de Jong P."/>
            <person name="Grimwood J."/>
            <person name="Chapman J.A."/>
            <person name="Shapiro H."/>
            <person name="Aerts A."/>
            <person name="Otillar R.P."/>
            <person name="Terry A.Y."/>
            <person name="Boore J.L."/>
            <person name="Grigoriev I.V."/>
            <person name="Lindberg D.R."/>
            <person name="Seaver E.C."/>
            <person name="Weisblat D.A."/>
            <person name="Putnam N.H."/>
            <person name="Rokhsar D.S."/>
        </authorList>
    </citation>
    <scope>NUCLEOTIDE SEQUENCE</scope>
</reference>
<evidence type="ECO:0000256" key="1">
    <source>
        <dbReference type="ARBA" id="ARBA00023157"/>
    </source>
</evidence>
<dbReference type="Gene3D" id="4.10.400.10">
    <property type="entry name" value="Low-density Lipoprotein Receptor"/>
    <property type="match status" value="2"/>
</dbReference>
<dbReference type="PANTHER" id="PTHR20967:SF0">
    <property type="entry name" value="PROHORMONE-4"/>
    <property type="match status" value="1"/>
</dbReference>